<reference evidence="2" key="1">
    <citation type="submission" date="2016-10" db="EMBL/GenBank/DDBJ databases">
        <authorList>
            <person name="Varghese N."/>
            <person name="Submissions S."/>
        </authorList>
    </citation>
    <scope>NUCLEOTIDE SEQUENCE [LARGE SCALE GENOMIC DNA]</scope>
    <source>
        <strain evidence="2">DSM 24729</strain>
    </source>
</reference>
<dbReference type="EMBL" id="FNBD01000004">
    <property type="protein sequence ID" value="SDE85211.1"/>
    <property type="molecule type" value="Genomic_DNA"/>
</dbReference>
<accession>A0A1G7GAS1</accession>
<dbReference type="Proteomes" id="UP000182114">
    <property type="component" value="Unassembled WGS sequence"/>
</dbReference>
<organism evidence="1 2">
    <name type="scientific">Cellulophaga baltica</name>
    <dbReference type="NCBI Taxonomy" id="76594"/>
    <lineage>
        <taxon>Bacteria</taxon>
        <taxon>Pseudomonadati</taxon>
        <taxon>Bacteroidota</taxon>
        <taxon>Flavobacteriia</taxon>
        <taxon>Flavobacteriales</taxon>
        <taxon>Flavobacteriaceae</taxon>
        <taxon>Cellulophaga</taxon>
    </lineage>
</organism>
<name>A0A1G7GAS1_9FLAO</name>
<evidence type="ECO:0000313" key="1">
    <source>
        <dbReference type="EMBL" id="SDE85211.1"/>
    </source>
</evidence>
<proteinExistence type="predicted"/>
<keyword evidence="2" id="KW-1185">Reference proteome</keyword>
<dbReference type="RefSeq" id="WP_074538106.1">
    <property type="nucleotide sequence ID" value="NZ_FNBD01000004.1"/>
</dbReference>
<gene>
    <name evidence="1" type="ORF">SAMN04487992_104250</name>
</gene>
<evidence type="ECO:0000313" key="2">
    <source>
        <dbReference type="Proteomes" id="UP000182114"/>
    </source>
</evidence>
<sequence>MKSIYLLICTLFFACNNPKKEESVKANTVSDIVTISYGLNNGSGQCNTQLYARINGERQVLIDFDQHKFLYIQLQDDFNNDGFLDVLVENRKGCHSETESTYLDHEGSSYFIMTYDGQKFHMTNEVGKDWDGIEMVMRDGKLHIAIETAEERSYTYSDKLSCNDKEETFVLENFKLKQVGIHQKAKMATVMEMDCLSLIQQTSIVESYEKFNVDINNDGYEDELRFTYFKGLKGYDNLYLRLATIHNDIEINTQKRSVKRLGILASKTNGYHDLVINCDEIMSWNGEEYRYKNVYKSGDKYRVFAKNGLIIRDSPGGIPIGKFDYNAEITVIEKTEIEMNYEEEAYVTIEGYWYKVDFFDEDSNATKQGFVFSGYLANLDYCSILSDWNEVSISKNAIVYKLHGQCYYTYPVKIISETEVELIWSQDGDCVFLSGLDEDFALIISPEKGKPFAKFTLDGDTLKASYYYPDWVKEYNQKYPAIFSETYTLNYPSLIDY</sequence>
<dbReference type="PROSITE" id="PS51257">
    <property type="entry name" value="PROKAR_LIPOPROTEIN"/>
    <property type="match status" value="1"/>
</dbReference>
<protein>
    <submittedName>
        <fullName evidence="1">SH3 domain-containing protein</fullName>
    </submittedName>
</protein>
<dbReference type="eggNOG" id="ENOG502ZB01">
    <property type="taxonomic scope" value="Bacteria"/>
</dbReference>
<dbReference type="AlphaFoldDB" id="A0A1G7GAS1"/>